<organism evidence="2">
    <name type="scientific">Crassispira cerithina</name>
    <name type="common">Sea snail</name>
    <name type="synonym">Turridrupa cerithina</name>
    <dbReference type="NCBI Taxonomy" id="1077925"/>
    <lineage>
        <taxon>Eukaryota</taxon>
        <taxon>Metazoa</taxon>
        <taxon>Spiralia</taxon>
        <taxon>Lophotrochozoa</taxon>
        <taxon>Mollusca</taxon>
        <taxon>Gastropoda</taxon>
        <taxon>Caenogastropoda</taxon>
        <taxon>Neogastropoda</taxon>
        <taxon>Conoidea</taxon>
        <taxon>Turridae</taxon>
        <taxon>Crassispira</taxon>
    </lineage>
</organism>
<accession>A0A098LXX1</accession>
<dbReference type="EMBL" id="GBQZ01000002">
    <property type="protein sequence ID" value="JAC94814.1"/>
    <property type="molecule type" value="Transcribed_RNA"/>
</dbReference>
<sequence>MAKFSMLLILAMVLMSVTETDAVPLTKRGNERLLTERQDDCPYYCDQCNACPTPCGYTCVYCAVCSSK</sequence>
<name>A0A098LXX1_CRACE</name>
<feature type="chain" id="PRO_5001937448" evidence="1">
    <location>
        <begin position="23"/>
        <end position="68"/>
    </location>
</feature>
<dbReference type="AlphaFoldDB" id="A0A098LXX1"/>
<evidence type="ECO:0000313" key="2">
    <source>
        <dbReference type="EMBL" id="JAC94814.1"/>
    </source>
</evidence>
<reference evidence="2" key="2">
    <citation type="submission" date="2014-09" db="EMBL/GenBank/DDBJ databases">
        <authorList>
            <person name="Gonzales D.T.T."/>
            <person name="Saloma C.P."/>
        </authorList>
    </citation>
    <scope>NUCLEOTIDE SEQUENCE</scope>
    <source>
        <tissue evidence="2">Venom duct</tissue>
    </source>
</reference>
<proteinExistence type="predicted"/>
<feature type="signal peptide" evidence="1">
    <location>
        <begin position="1"/>
        <end position="22"/>
    </location>
</feature>
<evidence type="ECO:0000256" key="1">
    <source>
        <dbReference type="SAM" id="SignalP"/>
    </source>
</evidence>
<reference evidence="2" key="1">
    <citation type="journal article" date="2014" name="Toxicon">
        <title>A bioinformatics survey for conotoxin-like sequences in three turrid snail venom duct transcriptomes.</title>
        <authorList>
            <person name="Gonzales D.T."/>
            <person name="Saloma C.P."/>
        </authorList>
    </citation>
    <scope>NUCLEOTIDE SEQUENCE</scope>
    <source>
        <tissue evidence="2">Venom duct</tissue>
    </source>
</reference>
<protein>
    <submittedName>
        <fullName evidence="2">Ccr_02 putative toxin</fullName>
    </submittedName>
</protein>
<keyword evidence="1" id="KW-0732">Signal</keyword>